<feature type="transmembrane region" description="Helical" evidence="9">
    <location>
        <begin position="379"/>
        <end position="400"/>
    </location>
</feature>
<reference evidence="11" key="1">
    <citation type="submission" date="2014-03" db="EMBL/GenBank/DDBJ databases">
        <title>The sialotranscriptome of Amblyomma triste, Amblyomma parvum and Amblyomma cajennense ticks, uncovered by 454-based RNA-seq.</title>
        <authorList>
            <person name="Garcia G.R."/>
            <person name="Gardinassi L.G."/>
            <person name="Ribeiro J.M."/>
            <person name="Anatriello E."/>
            <person name="Ferreira B.R."/>
            <person name="Moreira H.N."/>
            <person name="Mafra C."/>
            <person name="Olegario M.M."/>
            <person name="Szabo P.J."/>
            <person name="Miranda-Santos I.K."/>
            <person name="Maruyama S.R."/>
        </authorList>
    </citation>
    <scope>NUCLEOTIDE SEQUENCE</scope>
    <source>
        <strain evidence="11">Mato Grasso do Sul</strain>
        <tissue evidence="11">Salivary glands</tissue>
    </source>
</reference>
<dbReference type="EMBL" id="GBBM01003761">
    <property type="protein sequence ID" value="JAC31657.1"/>
    <property type="molecule type" value="mRNA"/>
</dbReference>
<evidence type="ECO:0000256" key="8">
    <source>
        <dbReference type="ARBA" id="ARBA00023136"/>
    </source>
</evidence>
<keyword evidence="3" id="KW-0813">Transport</keyword>
<evidence type="ECO:0000256" key="1">
    <source>
        <dbReference type="ARBA" id="ARBA00004141"/>
    </source>
</evidence>
<keyword evidence="7" id="KW-0406">Ion transport</keyword>
<evidence type="ECO:0000313" key="11">
    <source>
        <dbReference type="EMBL" id="JAC31657.1"/>
    </source>
</evidence>
<keyword evidence="6 9" id="KW-1133">Transmembrane helix</keyword>
<feature type="transmembrane region" description="Helical" evidence="9">
    <location>
        <begin position="252"/>
        <end position="271"/>
    </location>
</feature>
<feature type="transmembrane region" description="Helical" evidence="9">
    <location>
        <begin position="283"/>
        <end position="303"/>
    </location>
</feature>
<evidence type="ECO:0000256" key="5">
    <source>
        <dbReference type="ARBA" id="ARBA00022842"/>
    </source>
</evidence>
<protein>
    <submittedName>
        <fullName evidence="11">Putative divalent cation transporter</fullName>
    </submittedName>
</protein>
<feature type="transmembrane region" description="Helical" evidence="9">
    <location>
        <begin position="62"/>
        <end position="87"/>
    </location>
</feature>
<dbReference type="GO" id="GO:0008324">
    <property type="term" value="F:monoatomic cation transmembrane transporter activity"/>
    <property type="evidence" value="ECO:0007669"/>
    <property type="project" value="InterPro"/>
</dbReference>
<dbReference type="InterPro" id="IPR036739">
    <property type="entry name" value="SLC41_membr_dom_sf"/>
</dbReference>
<organism evidence="11">
    <name type="scientific">Amblyomma triste</name>
    <name type="common">Neotropical tick</name>
    <dbReference type="NCBI Taxonomy" id="251400"/>
    <lineage>
        <taxon>Eukaryota</taxon>
        <taxon>Metazoa</taxon>
        <taxon>Ecdysozoa</taxon>
        <taxon>Arthropoda</taxon>
        <taxon>Chelicerata</taxon>
        <taxon>Arachnida</taxon>
        <taxon>Acari</taxon>
        <taxon>Parasitiformes</taxon>
        <taxon>Ixodida</taxon>
        <taxon>Ixodoidea</taxon>
        <taxon>Ixodidae</taxon>
        <taxon>Amblyomminae</taxon>
        <taxon>Amblyomma</taxon>
    </lineage>
</organism>
<dbReference type="Gene3D" id="1.10.357.20">
    <property type="entry name" value="SLC41 divalent cation transporters, integral membrane domain"/>
    <property type="match status" value="2"/>
</dbReference>
<feature type="domain" description="SLC41A/MgtE integral membrane" evidence="10">
    <location>
        <begin position="106"/>
        <end position="239"/>
    </location>
</feature>
<feature type="transmembrane region" description="Helical" evidence="9">
    <location>
        <begin position="220"/>
        <end position="240"/>
    </location>
</feature>
<feature type="transmembrane region" description="Helical" evidence="9">
    <location>
        <begin position="448"/>
        <end position="470"/>
    </location>
</feature>
<dbReference type="InterPro" id="IPR006667">
    <property type="entry name" value="SLC41_membr_dom"/>
</dbReference>
<accession>A0A023GCQ2</accession>
<feature type="domain" description="SLC41A/MgtE integral membrane" evidence="10">
    <location>
        <begin position="317"/>
        <end position="465"/>
    </location>
</feature>
<sequence>GTLRRDGGLTIVPLGRMHSLEKCPAVVLGSGGGCGDTASDVSSSAFDETSALLKGERDEESWCAFLAQVFPSFMLAGLGMVAAGLLLDAVQAWPAFVEASELFILVPALLGLKGNLEMTLASRLATQANLGKAESLRDIIGLALGNMALLQCQSVVVGTMASLYAVLTSVALSNEVTLRAALLVLASSVATASAASLALGGVMISVVLLSRPLRINPDNVAIPIAAALGDLTTLGLLAIISDALFNLAESRWVSLGLVVALFLLLPAWTYVSYRTDNTRGVLSYGWLPIISAMLISSLAGNILDVAVRRYHSMAAFQPLMNGVGGNLAAVQASRLSTLMHQERNSTQPEPSSLQASTPISGSALSLAADNAEANERGSWLLVSLVVPGHLIFMTLISLLKNGSVKLTVLFVLFYNFGALLQVAILLLATRRIVRFLWRRGMDPDSTAIPYVTALGDVLGTSFLAAVFALMTPLGSDTEL</sequence>
<evidence type="ECO:0000256" key="7">
    <source>
        <dbReference type="ARBA" id="ARBA00023065"/>
    </source>
</evidence>
<dbReference type="Pfam" id="PF01769">
    <property type="entry name" value="MgtE"/>
    <property type="match status" value="2"/>
</dbReference>
<comment type="similarity">
    <text evidence="2">Belongs to the SLC41A transporter family.</text>
</comment>
<keyword evidence="8 9" id="KW-0472">Membrane</keyword>
<feature type="non-terminal residue" evidence="11">
    <location>
        <position position="1"/>
    </location>
</feature>
<dbReference type="PANTHER" id="PTHR16228">
    <property type="entry name" value="DIVALENT CATION TRANSPORTER SOLUTE CARRIER FAMILY 41"/>
    <property type="match status" value="1"/>
</dbReference>
<evidence type="ECO:0000256" key="3">
    <source>
        <dbReference type="ARBA" id="ARBA00022448"/>
    </source>
</evidence>
<dbReference type="InterPro" id="IPR045349">
    <property type="entry name" value="SLC41A1-3"/>
</dbReference>
<dbReference type="SUPFAM" id="SSF161093">
    <property type="entry name" value="MgtE membrane domain-like"/>
    <property type="match status" value="2"/>
</dbReference>
<dbReference type="AlphaFoldDB" id="A0A023GCQ2"/>
<comment type="subcellular location">
    <subcellularLocation>
        <location evidence="1">Membrane</location>
        <topology evidence="1">Multi-pass membrane protein</topology>
    </subcellularLocation>
</comment>
<name>A0A023GCQ2_AMBTT</name>
<dbReference type="FunFam" id="1.10.357.20:FF:000001">
    <property type="entry name" value="Solute carrier family 41 member 2"/>
    <property type="match status" value="1"/>
</dbReference>
<evidence type="ECO:0000256" key="6">
    <source>
        <dbReference type="ARBA" id="ARBA00022989"/>
    </source>
</evidence>
<dbReference type="PANTHER" id="PTHR16228:SF7">
    <property type="entry name" value="SLC41A_MGTE INTEGRAL MEMBRANE DOMAIN-CONTAINING PROTEIN"/>
    <property type="match status" value="1"/>
</dbReference>
<evidence type="ECO:0000256" key="9">
    <source>
        <dbReference type="SAM" id="Phobius"/>
    </source>
</evidence>
<evidence type="ECO:0000256" key="2">
    <source>
        <dbReference type="ARBA" id="ARBA00009749"/>
    </source>
</evidence>
<keyword evidence="4 9" id="KW-0812">Transmembrane</keyword>
<feature type="transmembrane region" description="Helical" evidence="9">
    <location>
        <begin position="406"/>
        <end position="428"/>
    </location>
</feature>
<evidence type="ECO:0000259" key="10">
    <source>
        <dbReference type="Pfam" id="PF01769"/>
    </source>
</evidence>
<dbReference type="GO" id="GO:0005886">
    <property type="term" value="C:plasma membrane"/>
    <property type="evidence" value="ECO:0007669"/>
    <property type="project" value="TreeGrafter"/>
</dbReference>
<keyword evidence="5" id="KW-0460">Magnesium</keyword>
<evidence type="ECO:0000256" key="4">
    <source>
        <dbReference type="ARBA" id="ARBA00022692"/>
    </source>
</evidence>
<feature type="transmembrane region" description="Helical" evidence="9">
    <location>
        <begin position="182"/>
        <end position="208"/>
    </location>
</feature>
<proteinExistence type="evidence at transcript level"/>